<dbReference type="FunFam" id="3.40.50.300:FF:000503">
    <property type="entry name" value="Peptide chain release factor subunit 3"/>
    <property type="match status" value="1"/>
</dbReference>
<dbReference type="InterPro" id="IPR000795">
    <property type="entry name" value="T_Tr_GTP-bd_dom"/>
</dbReference>
<feature type="compositionally biased region" description="Basic and acidic residues" evidence="14">
    <location>
        <begin position="310"/>
        <end position="320"/>
    </location>
</feature>
<keyword evidence="5" id="KW-0597">Phosphoprotein</keyword>
<dbReference type="SUPFAM" id="SSF50465">
    <property type="entry name" value="EF-Tu/eEF-1alpha/eIF2-gamma C-terminal domain"/>
    <property type="match status" value="1"/>
</dbReference>
<dbReference type="EMBL" id="KZ819334">
    <property type="protein sequence ID" value="PWN18710.1"/>
    <property type="molecule type" value="Genomic_DNA"/>
</dbReference>
<feature type="compositionally biased region" description="Gly residues" evidence="14">
    <location>
        <begin position="102"/>
        <end position="114"/>
    </location>
</feature>
<protein>
    <recommendedName>
        <fullName evidence="3">Eukaryotic peptide chain release factor GTP-binding subunit</fullName>
    </recommendedName>
    <alternativeName>
        <fullName evidence="13">ERF-3</fullName>
    </alternativeName>
    <alternativeName>
        <fullName evidence="12">ERF2</fullName>
    </alternativeName>
    <alternativeName>
        <fullName evidence="10">Polypeptide release factor 3</fullName>
    </alternativeName>
    <alternativeName>
        <fullName evidence="11">Translation release factor 3</fullName>
    </alternativeName>
</protein>
<evidence type="ECO:0000256" key="7">
    <source>
        <dbReference type="ARBA" id="ARBA00022741"/>
    </source>
</evidence>
<dbReference type="PANTHER" id="PTHR23115">
    <property type="entry name" value="TRANSLATION FACTOR"/>
    <property type="match status" value="1"/>
</dbReference>
<keyword evidence="4" id="KW-0963">Cytoplasm</keyword>
<evidence type="ECO:0000313" key="17">
    <source>
        <dbReference type="Proteomes" id="UP000245942"/>
    </source>
</evidence>
<dbReference type="STRING" id="1684307.A0A316U0G9"/>
<dbReference type="PROSITE" id="PS00301">
    <property type="entry name" value="G_TR_1"/>
    <property type="match status" value="1"/>
</dbReference>
<evidence type="ECO:0000256" key="9">
    <source>
        <dbReference type="ARBA" id="ARBA00023134"/>
    </source>
</evidence>
<evidence type="ECO:0000256" key="10">
    <source>
        <dbReference type="ARBA" id="ARBA00029585"/>
    </source>
</evidence>
<dbReference type="FunFam" id="2.40.30.10:FF:000017">
    <property type="entry name" value="Eukaryotic peptide chain release factor GTP-binding subunit"/>
    <property type="match status" value="1"/>
</dbReference>
<dbReference type="GO" id="GO:0005525">
    <property type="term" value="F:GTP binding"/>
    <property type="evidence" value="ECO:0007669"/>
    <property type="project" value="UniProtKB-KW"/>
</dbReference>
<feature type="compositionally biased region" description="Low complexity" evidence="14">
    <location>
        <begin position="115"/>
        <end position="146"/>
    </location>
</feature>
<dbReference type="InterPro" id="IPR009000">
    <property type="entry name" value="Transl_B-barrel_sf"/>
</dbReference>
<dbReference type="FunFam" id="2.40.30.10:FF:000020">
    <property type="entry name" value="Translation elongation factor EF-1"/>
    <property type="match status" value="1"/>
</dbReference>
<keyword evidence="6" id="KW-0677">Repeat</keyword>
<dbReference type="CDD" id="cd03704">
    <property type="entry name" value="eRF3_C_III"/>
    <property type="match status" value="1"/>
</dbReference>
<keyword evidence="8" id="KW-0648">Protein biosynthesis</keyword>
<dbReference type="GO" id="GO:0003747">
    <property type="term" value="F:translation release factor activity"/>
    <property type="evidence" value="ECO:0007669"/>
    <property type="project" value="InterPro"/>
</dbReference>
<dbReference type="Gene3D" id="3.40.50.300">
    <property type="entry name" value="P-loop containing nucleotide triphosphate hydrolases"/>
    <property type="match status" value="1"/>
</dbReference>
<dbReference type="GO" id="GO:0000288">
    <property type="term" value="P:nuclear-transcribed mRNA catabolic process, deadenylation-dependent decay"/>
    <property type="evidence" value="ECO:0007669"/>
    <property type="project" value="InterPro"/>
</dbReference>
<dbReference type="SUPFAM" id="SSF50447">
    <property type="entry name" value="Translation proteins"/>
    <property type="match status" value="1"/>
</dbReference>
<dbReference type="InterPro" id="IPR009001">
    <property type="entry name" value="Transl_elong_EF1A/Init_IF2_C"/>
</dbReference>
<evidence type="ECO:0000259" key="15">
    <source>
        <dbReference type="PROSITE" id="PS51722"/>
    </source>
</evidence>
<dbReference type="Gene3D" id="2.40.30.10">
    <property type="entry name" value="Translation factors"/>
    <property type="match status" value="2"/>
</dbReference>
<dbReference type="InterPro" id="IPR003285">
    <property type="entry name" value="Sup35"/>
</dbReference>
<feature type="compositionally biased region" description="Low complexity" evidence="14">
    <location>
        <begin position="88"/>
        <end position="101"/>
    </location>
</feature>
<evidence type="ECO:0000256" key="5">
    <source>
        <dbReference type="ARBA" id="ARBA00022553"/>
    </source>
</evidence>
<feature type="compositionally biased region" description="Gly residues" evidence="14">
    <location>
        <begin position="77"/>
        <end position="87"/>
    </location>
</feature>
<dbReference type="OrthoDB" id="342024at2759"/>
<dbReference type="AlphaFoldDB" id="A0A316U0G9"/>
<keyword evidence="9" id="KW-0342">GTP-binding</keyword>
<dbReference type="InterPro" id="IPR031157">
    <property type="entry name" value="G_TR_CS"/>
</dbReference>
<feature type="compositionally biased region" description="Low complexity" evidence="14">
    <location>
        <begin position="242"/>
        <end position="307"/>
    </location>
</feature>
<name>A0A316U0G9_9BASI</name>
<dbReference type="PROSITE" id="PS51722">
    <property type="entry name" value="G_TR_2"/>
    <property type="match status" value="1"/>
</dbReference>
<dbReference type="InterPro" id="IPR054696">
    <property type="entry name" value="GTP-eEF1A_C"/>
</dbReference>
<evidence type="ECO:0000256" key="13">
    <source>
        <dbReference type="ARBA" id="ARBA00031881"/>
    </source>
</evidence>
<evidence type="ECO:0000256" key="1">
    <source>
        <dbReference type="ARBA" id="ARBA00004496"/>
    </source>
</evidence>
<keyword evidence="17" id="KW-1185">Reference proteome</keyword>
<dbReference type="CDD" id="cd04089">
    <property type="entry name" value="eRF3_II"/>
    <property type="match status" value="1"/>
</dbReference>
<gene>
    <name evidence="16" type="ORF">BCV69DRAFT_284691</name>
</gene>
<dbReference type="InterPro" id="IPR027417">
    <property type="entry name" value="P-loop_NTPase"/>
</dbReference>
<sequence length="801" mass="84213">MNPNARNFAFNPSAQGFAPPQQGQQGQQGQYQQDPNAYYNQGYGAQGGQAPYYQQQPQQQGGGYYGSAYGQPPQAGAGAGVGGGYYAGFGSQQQQQQPAQQGGAGVGVGGGYGGYPQQQQQQQQRGIPRPQQSAAAPAPKPAGSGLPPRPSATNADGEARKPVSLSLGGSTSSASSSAPRKPVSISIGGGGGGAAAAAAAPPADKKPVSISIGGSSAKAAAPAAAAAAKPSAENEVKPTPPADTDNAEPAPAAAVASIKAEEAAPADAVAPSAGDAPATARPASPTPNATGSTSSTTPTKTGGKSAKQSAKVEAKVEKSQTDAEKILAEAKQVTDEETLKDLFGDKAEDMKSHLNVVFIGHVDAGKSTMGGNLLYLTGMVDKRTLEKYEKEAKDAGRESWYLSWALDSTPQEREKGKTVEVGRAYFETGKRRYTILDAPGHKTFVPSMISGAAQADVAILVISARRGEFETGFEKGGQTREHVMLVKTAGVQRLIVVINKMDEGTVNWEESRYNEITGKLTPFLRGSGFNPKTDVVFIPVSAYAGQNLKERVPKEVCSWYEGPALLEYLDDLSLGDRKINDPLKMPISEKYADMGTVVVGKVESGKLKRGDSLLLMPNRTSVEVVGIFNEQEEEVPAAISGDNVRIKIKGIDSEDVNVGYVLTDPAKPVNVVTQFEAQLAILEHRNIIAAGYSAVMHVHTLSEEITIPALLHYYDKKTGKKSRKPPQFARKGMKIVALIETTAPVCIERFADYPQLGRFTVRDEGRTIGIGKVTKLLKKSAVTGETVGLGEVEDGVGAMKV</sequence>
<evidence type="ECO:0000256" key="6">
    <source>
        <dbReference type="ARBA" id="ARBA00022737"/>
    </source>
</evidence>
<dbReference type="Pfam" id="PF22594">
    <property type="entry name" value="GTP-eEF1A_C"/>
    <property type="match status" value="1"/>
</dbReference>
<dbReference type="Proteomes" id="UP000245942">
    <property type="component" value="Unassembled WGS sequence"/>
</dbReference>
<reference evidence="16 17" key="1">
    <citation type="journal article" date="2018" name="Mol. Biol. Evol.">
        <title>Broad Genomic Sampling Reveals a Smut Pathogenic Ancestry of the Fungal Clade Ustilaginomycotina.</title>
        <authorList>
            <person name="Kijpornyongpan T."/>
            <person name="Mondo S.J."/>
            <person name="Barry K."/>
            <person name="Sandor L."/>
            <person name="Lee J."/>
            <person name="Lipzen A."/>
            <person name="Pangilinan J."/>
            <person name="LaButti K."/>
            <person name="Hainaut M."/>
            <person name="Henrissat B."/>
            <person name="Grigoriev I.V."/>
            <person name="Spatafora J.W."/>
            <person name="Aime M.C."/>
        </authorList>
    </citation>
    <scope>NUCLEOTIDE SEQUENCE [LARGE SCALE GENOMIC DNA]</scope>
    <source>
        <strain evidence="16 17">MCA 4718</strain>
    </source>
</reference>
<feature type="compositionally biased region" description="Polar residues" evidence="14">
    <location>
        <begin position="1"/>
        <end position="14"/>
    </location>
</feature>
<feature type="compositionally biased region" description="Low complexity" evidence="14">
    <location>
        <begin position="66"/>
        <end position="76"/>
    </location>
</feature>
<evidence type="ECO:0000256" key="11">
    <source>
        <dbReference type="ARBA" id="ARBA00030210"/>
    </source>
</evidence>
<evidence type="ECO:0000256" key="3">
    <source>
        <dbReference type="ARBA" id="ARBA00015765"/>
    </source>
</evidence>
<dbReference type="Pfam" id="PF00009">
    <property type="entry name" value="GTP_EFTU"/>
    <property type="match status" value="1"/>
</dbReference>
<dbReference type="GO" id="GO:0002184">
    <property type="term" value="P:cytoplasmic translational termination"/>
    <property type="evidence" value="ECO:0007669"/>
    <property type="project" value="UniProtKB-ARBA"/>
</dbReference>
<evidence type="ECO:0000256" key="12">
    <source>
        <dbReference type="ARBA" id="ARBA00030845"/>
    </source>
</evidence>
<feature type="compositionally biased region" description="Low complexity" evidence="14">
    <location>
        <begin position="209"/>
        <end position="231"/>
    </location>
</feature>
<dbReference type="GO" id="GO:0005829">
    <property type="term" value="C:cytosol"/>
    <property type="evidence" value="ECO:0007669"/>
    <property type="project" value="GOC"/>
</dbReference>
<dbReference type="GO" id="GO:0018444">
    <property type="term" value="C:translation release factor complex"/>
    <property type="evidence" value="ECO:0007669"/>
    <property type="project" value="UniProtKB-ARBA"/>
</dbReference>
<evidence type="ECO:0000256" key="4">
    <source>
        <dbReference type="ARBA" id="ARBA00022490"/>
    </source>
</evidence>
<dbReference type="InterPro" id="IPR004161">
    <property type="entry name" value="EFTu-like_2"/>
</dbReference>
<dbReference type="SUPFAM" id="SSF52540">
    <property type="entry name" value="P-loop containing nucleoside triphosphate hydrolases"/>
    <property type="match status" value="1"/>
</dbReference>
<dbReference type="PRINTS" id="PR01343">
    <property type="entry name" value="YEASTERF"/>
</dbReference>
<dbReference type="GO" id="GO:0003924">
    <property type="term" value="F:GTPase activity"/>
    <property type="evidence" value="ECO:0007669"/>
    <property type="project" value="InterPro"/>
</dbReference>
<accession>A0A316U0G9</accession>
<evidence type="ECO:0000256" key="2">
    <source>
        <dbReference type="ARBA" id="ARBA00007249"/>
    </source>
</evidence>
<organism evidence="16 17">
    <name type="scientific">Pseudomicrostroma glucosiphilum</name>
    <dbReference type="NCBI Taxonomy" id="1684307"/>
    <lineage>
        <taxon>Eukaryota</taxon>
        <taxon>Fungi</taxon>
        <taxon>Dikarya</taxon>
        <taxon>Basidiomycota</taxon>
        <taxon>Ustilaginomycotina</taxon>
        <taxon>Exobasidiomycetes</taxon>
        <taxon>Microstromatales</taxon>
        <taxon>Microstromatales incertae sedis</taxon>
        <taxon>Pseudomicrostroma</taxon>
    </lineage>
</organism>
<dbReference type="PRINTS" id="PR00315">
    <property type="entry name" value="ELONGATNFCT"/>
</dbReference>
<dbReference type="Pfam" id="PF03144">
    <property type="entry name" value="GTP_EFTU_D2"/>
    <property type="match status" value="1"/>
</dbReference>
<evidence type="ECO:0000256" key="8">
    <source>
        <dbReference type="ARBA" id="ARBA00022917"/>
    </source>
</evidence>
<feature type="compositionally biased region" description="Low complexity" evidence="14">
    <location>
        <begin position="164"/>
        <end position="178"/>
    </location>
</feature>
<feature type="domain" description="Tr-type G" evidence="15">
    <location>
        <begin position="351"/>
        <end position="583"/>
    </location>
</feature>
<comment type="subcellular location">
    <subcellularLocation>
        <location evidence="1">Cytoplasm</location>
    </subcellularLocation>
</comment>
<dbReference type="CDD" id="cd01883">
    <property type="entry name" value="EF1_alpha"/>
    <property type="match status" value="1"/>
</dbReference>
<proteinExistence type="inferred from homology"/>
<dbReference type="RefSeq" id="XP_025345870.1">
    <property type="nucleotide sequence ID" value="XM_025493136.1"/>
</dbReference>
<dbReference type="InterPro" id="IPR050100">
    <property type="entry name" value="TRAFAC_GTPase_members"/>
</dbReference>
<feature type="region of interest" description="Disordered" evidence="14">
    <location>
        <begin position="1"/>
        <end position="320"/>
    </location>
</feature>
<comment type="similarity">
    <text evidence="2">Belongs to the TRAFAC class translation factor GTPase superfamily. Classic translation factor GTPase family. EF-Tu/EF-1A subfamily.</text>
</comment>
<evidence type="ECO:0000313" key="16">
    <source>
        <dbReference type="EMBL" id="PWN18710.1"/>
    </source>
</evidence>
<evidence type="ECO:0000256" key="14">
    <source>
        <dbReference type="SAM" id="MobiDB-lite"/>
    </source>
</evidence>
<keyword evidence="7" id="KW-0547">Nucleotide-binding</keyword>
<dbReference type="GeneID" id="37014870"/>
<feature type="compositionally biased region" description="Low complexity" evidence="14">
    <location>
        <begin position="21"/>
        <end position="59"/>
    </location>
</feature>